<reference evidence="2" key="1">
    <citation type="journal article" date="2019" name="Sci. Rep.">
        <title>Draft genome of Tanacetum cinerariifolium, the natural source of mosquito coil.</title>
        <authorList>
            <person name="Yamashiro T."/>
            <person name="Shiraishi A."/>
            <person name="Satake H."/>
            <person name="Nakayama K."/>
        </authorList>
    </citation>
    <scope>NUCLEOTIDE SEQUENCE</scope>
</reference>
<organism evidence="2">
    <name type="scientific">Tanacetum cinerariifolium</name>
    <name type="common">Dalmatian daisy</name>
    <name type="synonym">Chrysanthemum cinerariifolium</name>
    <dbReference type="NCBI Taxonomy" id="118510"/>
    <lineage>
        <taxon>Eukaryota</taxon>
        <taxon>Viridiplantae</taxon>
        <taxon>Streptophyta</taxon>
        <taxon>Embryophyta</taxon>
        <taxon>Tracheophyta</taxon>
        <taxon>Spermatophyta</taxon>
        <taxon>Magnoliopsida</taxon>
        <taxon>eudicotyledons</taxon>
        <taxon>Gunneridae</taxon>
        <taxon>Pentapetalae</taxon>
        <taxon>asterids</taxon>
        <taxon>campanulids</taxon>
        <taxon>Asterales</taxon>
        <taxon>Asteraceae</taxon>
        <taxon>Asteroideae</taxon>
        <taxon>Anthemideae</taxon>
        <taxon>Anthemidinae</taxon>
        <taxon>Tanacetum</taxon>
    </lineage>
</organism>
<name>A0A699J2R4_TANCI</name>
<dbReference type="EMBL" id="BKCJ010364459">
    <property type="protein sequence ID" value="GFA07120.1"/>
    <property type="molecule type" value="Genomic_DNA"/>
</dbReference>
<accession>A0A699J2R4</accession>
<proteinExistence type="inferred from homology"/>
<dbReference type="GO" id="GO:0080043">
    <property type="term" value="F:quercetin 3-O-glucosyltransferase activity"/>
    <property type="evidence" value="ECO:0007669"/>
    <property type="project" value="TreeGrafter"/>
</dbReference>
<comment type="similarity">
    <text evidence="1">Belongs to the UDP-glycosyltransferase family.</text>
</comment>
<dbReference type="AlphaFoldDB" id="A0A699J2R4"/>
<dbReference type="Gene3D" id="3.40.50.2000">
    <property type="entry name" value="Glycogen Phosphorylase B"/>
    <property type="match status" value="3"/>
</dbReference>
<evidence type="ECO:0000256" key="1">
    <source>
        <dbReference type="ARBA" id="ARBA00009995"/>
    </source>
</evidence>
<comment type="caution">
    <text evidence="2">The sequence shown here is derived from an EMBL/GenBank/DDBJ whole genome shotgun (WGS) entry which is preliminary data.</text>
</comment>
<keyword evidence="2" id="KW-0808">Transferase</keyword>
<evidence type="ECO:0000313" key="2">
    <source>
        <dbReference type="EMBL" id="GFA07120.1"/>
    </source>
</evidence>
<dbReference type="SUPFAM" id="SSF53756">
    <property type="entry name" value="UDP-Glycosyltransferase/glycogen phosphorylase"/>
    <property type="match status" value="1"/>
</dbReference>
<gene>
    <name evidence="2" type="ORF">Tci_579092</name>
</gene>
<dbReference type="PANTHER" id="PTHR11926:SF1412">
    <property type="entry name" value="UDP-GLYCOSYLTRANSFERASE 83A1-LIKE"/>
    <property type="match status" value="1"/>
</dbReference>
<dbReference type="PANTHER" id="PTHR11926">
    <property type="entry name" value="GLUCOSYL/GLUCURONOSYL TRANSFERASES"/>
    <property type="match status" value="1"/>
</dbReference>
<protein>
    <submittedName>
        <fullName evidence="2">UDP-glycosyltransferase 83A1-like</fullName>
    </submittedName>
</protein>
<sequence>MKSNHVLVVPYPAQGHVIPLMDAAHRFTRKGLKVTFVNTEDRHKRVVNAWSQKDDLSDMMQMVAIPDGMEPWEDRSDLGLLTESMFRVMPEKLKELINNINNTYDAKITCIIADYCMGWISKVAHKMDSNGVPVKDQMVQLSTNMPPMGPKQFLWACIGDPVTNKKMFAIGLEGTVAAGAADCIICNSAVELEPETFTLFPKILPIGPLLENNEKTKQAGHFWNKDSSCVTWLDQQPFCSVIYVAFGSLAILNQHQFEELALGLDLINRPFLWVV</sequence>
<dbReference type="GO" id="GO:0080044">
    <property type="term" value="F:quercetin 7-O-glucosyltransferase activity"/>
    <property type="evidence" value="ECO:0007669"/>
    <property type="project" value="TreeGrafter"/>
</dbReference>